<dbReference type="Ensembl" id="ENSSPAT00000016548.1">
    <property type="protein sequence ID" value="ENSSPAP00000016286.1"/>
    <property type="gene ID" value="ENSSPAG00000012274.1"/>
</dbReference>
<dbReference type="Gene3D" id="3.30.420.10">
    <property type="entry name" value="Ribonuclease H-like superfamily/Ribonuclease H"/>
    <property type="match status" value="1"/>
</dbReference>
<organism evidence="1">
    <name type="scientific">Stegastes partitus</name>
    <name type="common">bicolor damselfish</name>
    <dbReference type="NCBI Taxonomy" id="144197"/>
    <lineage>
        <taxon>Eukaryota</taxon>
        <taxon>Metazoa</taxon>
        <taxon>Chordata</taxon>
        <taxon>Craniata</taxon>
        <taxon>Vertebrata</taxon>
        <taxon>Euteleostomi</taxon>
        <taxon>Actinopterygii</taxon>
        <taxon>Neopterygii</taxon>
        <taxon>Teleostei</taxon>
        <taxon>Neoteleostei</taxon>
        <taxon>Acanthomorphata</taxon>
        <taxon>Ovalentaria</taxon>
        <taxon>Pomacentridae</taxon>
        <taxon>Stegastes</taxon>
    </lineage>
</organism>
<accession>A0A3B5A7E3</accession>
<dbReference type="GO" id="GO:0003676">
    <property type="term" value="F:nucleic acid binding"/>
    <property type="evidence" value="ECO:0007669"/>
    <property type="project" value="InterPro"/>
</dbReference>
<dbReference type="InterPro" id="IPR036397">
    <property type="entry name" value="RNaseH_sf"/>
</dbReference>
<dbReference type="AlphaFoldDB" id="A0A3B5A7E3"/>
<dbReference type="GeneTree" id="ENSGT00990000206789"/>
<proteinExistence type="predicted"/>
<dbReference type="Ensembl" id="ENSSPAT00000014563.1">
    <property type="protein sequence ID" value="ENSSPAP00000014321.1"/>
    <property type="gene ID" value="ENSSPAG00000010821.1"/>
</dbReference>
<reference evidence="1" key="1">
    <citation type="submission" date="2023-09" db="UniProtKB">
        <authorList>
            <consortium name="Ensembl"/>
        </authorList>
    </citation>
    <scope>IDENTIFICATION</scope>
</reference>
<name>A0A3B5A7E3_9TELE</name>
<protein>
    <submittedName>
        <fullName evidence="1">Uncharacterized protein</fullName>
    </submittedName>
</protein>
<evidence type="ECO:0000313" key="1">
    <source>
        <dbReference type="Ensembl" id="ENSSPAP00000016286.1"/>
    </source>
</evidence>
<sequence>MDKESKKKTLACSLVPNCQMNLVKEHEKKPDEYWDEQTVLTAKHRGVSVMMWGCLSAKGVALMIFVDGTMNTCGYTKYCDTACSEPDDGGLIRSAGINSSNMYVG</sequence>